<protein>
    <submittedName>
        <fullName evidence="1">Uncharacterized protein</fullName>
    </submittedName>
</protein>
<reference evidence="2" key="1">
    <citation type="submission" date="2011-08" db="EMBL/GenBank/DDBJ databases">
        <authorList>
            <person name="Rombauts S."/>
        </authorList>
    </citation>
    <scope>NUCLEOTIDE SEQUENCE</scope>
    <source>
        <strain evidence="2">London</strain>
    </source>
</reference>
<dbReference type="InterPro" id="IPR015915">
    <property type="entry name" value="Kelch-typ_b-propeller"/>
</dbReference>
<keyword evidence="2" id="KW-1185">Reference proteome</keyword>
<dbReference type="EnsemblMetazoa" id="tetur10g00720.1">
    <property type="protein sequence ID" value="tetur10g00720.1"/>
    <property type="gene ID" value="tetur10g00720"/>
</dbReference>
<evidence type="ECO:0000313" key="2">
    <source>
        <dbReference type="Proteomes" id="UP000015104"/>
    </source>
</evidence>
<organism evidence="1 2">
    <name type="scientific">Tetranychus urticae</name>
    <name type="common">Two-spotted spider mite</name>
    <dbReference type="NCBI Taxonomy" id="32264"/>
    <lineage>
        <taxon>Eukaryota</taxon>
        <taxon>Metazoa</taxon>
        <taxon>Ecdysozoa</taxon>
        <taxon>Arthropoda</taxon>
        <taxon>Chelicerata</taxon>
        <taxon>Arachnida</taxon>
        <taxon>Acari</taxon>
        <taxon>Acariformes</taxon>
        <taxon>Trombidiformes</taxon>
        <taxon>Prostigmata</taxon>
        <taxon>Eleutherengona</taxon>
        <taxon>Raphignathae</taxon>
        <taxon>Tetranychoidea</taxon>
        <taxon>Tetranychidae</taxon>
        <taxon>Tetranychus</taxon>
    </lineage>
</organism>
<proteinExistence type="predicted"/>
<dbReference type="STRING" id="32264.T1KET9"/>
<dbReference type="SUPFAM" id="SSF117281">
    <property type="entry name" value="Kelch motif"/>
    <property type="match status" value="1"/>
</dbReference>
<reference evidence="1" key="2">
    <citation type="submission" date="2015-06" db="UniProtKB">
        <authorList>
            <consortium name="EnsemblMetazoa"/>
        </authorList>
    </citation>
    <scope>IDENTIFICATION</scope>
</reference>
<dbReference type="Gene3D" id="2.120.10.80">
    <property type="entry name" value="Kelch-type beta propeller"/>
    <property type="match status" value="1"/>
</dbReference>
<dbReference type="AlphaFoldDB" id="T1KET9"/>
<evidence type="ECO:0000313" key="1">
    <source>
        <dbReference type="EnsemblMetazoa" id="tetur10g00720.1"/>
    </source>
</evidence>
<accession>T1KET9</accession>
<dbReference type="HOGENOM" id="CLU_3208225_0_0_1"/>
<name>T1KET9_TETUR</name>
<dbReference type="Proteomes" id="UP000015104">
    <property type="component" value="Unassembled WGS sequence"/>
</dbReference>
<dbReference type="EMBL" id="CAEY01000029">
    <property type="status" value="NOT_ANNOTATED_CDS"/>
    <property type="molecule type" value="Genomic_DNA"/>
</dbReference>
<sequence>MQPYGRRAHSAVLYKDSMHIYGGYQDLRGSSSELWSFNLTLIVYS</sequence>